<evidence type="ECO:0008006" key="3">
    <source>
        <dbReference type="Google" id="ProtNLM"/>
    </source>
</evidence>
<name>X1V8U5_9ZZZZ</name>
<dbReference type="EMBL" id="BARW01029420">
    <property type="protein sequence ID" value="GAJ09281.1"/>
    <property type="molecule type" value="Genomic_DNA"/>
</dbReference>
<dbReference type="Pfam" id="PF02645">
    <property type="entry name" value="DegV"/>
    <property type="match status" value="1"/>
</dbReference>
<feature type="non-terminal residue" evidence="2">
    <location>
        <position position="1"/>
    </location>
</feature>
<protein>
    <recommendedName>
        <fullName evidence="3">DegV family protein</fullName>
    </recommendedName>
</protein>
<dbReference type="Gene3D" id="3.40.50.10440">
    <property type="entry name" value="Dihydroxyacetone kinase, domain 1"/>
    <property type="match status" value="1"/>
</dbReference>
<keyword evidence="1" id="KW-0446">Lipid-binding</keyword>
<dbReference type="PANTHER" id="PTHR33434:SF2">
    <property type="entry name" value="FATTY ACID-BINDING PROTEIN TM_1468"/>
    <property type="match status" value="1"/>
</dbReference>
<dbReference type="Gene3D" id="3.30.1180.10">
    <property type="match status" value="1"/>
</dbReference>
<organism evidence="2">
    <name type="scientific">marine sediment metagenome</name>
    <dbReference type="NCBI Taxonomy" id="412755"/>
    <lineage>
        <taxon>unclassified sequences</taxon>
        <taxon>metagenomes</taxon>
        <taxon>ecological metagenomes</taxon>
    </lineage>
</organism>
<dbReference type="AlphaFoldDB" id="X1V8U5"/>
<dbReference type="NCBIfam" id="TIGR00762">
    <property type="entry name" value="DegV"/>
    <property type="match status" value="1"/>
</dbReference>
<evidence type="ECO:0000313" key="2">
    <source>
        <dbReference type="EMBL" id="GAJ09281.1"/>
    </source>
</evidence>
<comment type="caution">
    <text evidence="2">The sequence shown here is derived from an EMBL/GenBank/DDBJ whole genome shotgun (WGS) entry which is preliminary data.</text>
</comment>
<reference evidence="2" key="1">
    <citation type="journal article" date="2014" name="Front. Microbiol.">
        <title>High frequency of phylogenetically diverse reductive dehalogenase-homologous genes in deep subseafloor sedimentary metagenomes.</title>
        <authorList>
            <person name="Kawai M."/>
            <person name="Futagami T."/>
            <person name="Toyoda A."/>
            <person name="Takaki Y."/>
            <person name="Nishi S."/>
            <person name="Hori S."/>
            <person name="Arai W."/>
            <person name="Tsubouchi T."/>
            <person name="Morono Y."/>
            <person name="Uchiyama I."/>
            <person name="Ito T."/>
            <person name="Fujiyama A."/>
            <person name="Inagaki F."/>
            <person name="Takami H."/>
        </authorList>
    </citation>
    <scope>NUCLEOTIDE SEQUENCE</scope>
    <source>
        <strain evidence="2">Expedition CK06-06</strain>
    </source>
</reference>
<dbReference type="SUPFAM" id="SSF82549">
    <property type="entry name" value="DAK1/DegV-like"/>
    <property type="match status" value="1"/>
</dbReference>
<evidence type="ECO:0000256" key="1">
    <source>
        <dbReference type="ARBA" id="ARBA00023121"/>
    </source>
</evidence>
<dbReference type="InterPro" id="IPR043168">
    <property type="entry name" value="DegV_C"/>
</dbReference>
<accession>X1V8U5</accession>
<dbReference type="GO" id="GO:0008289">
    <property type="term" value="F:lipid binding"/>
    <property type="evidence" value="ECO:0007669"/>
    <property type="project" value="UniProtKB-KW"/>
</dbReference>
<proteinExistence type="predicted"/>
<dbReference type="InterPro" id="IPR050270">
    <property type="entry name" value="DegV_domain_contain"/>
</dbReference>
<dbReference type="PANTHER" id="PTHR33434">
    <property type="entry name" value="DEGV DOMAIN-CONTAINING PROTEIN DR_1986-RELATED"/>
    <property type="match status" value="1"/>
</dbReference>
<gene>
    <name evidence="2" type="ORF">S12H4_47278</name>
</gene>
<dbReference type="PROSITE" id="PS51482">
    <property type="entry name" value="DEGV"/>
    <property type="match status" value="1"/>
</dbReference>
<dbReference type="InterPro" id="IPR003797">
    <property type="entry name" value="DegV"/>
</dbReference>
<sequence length="236" mass="25523">YELFLKNPDSWGSSAPSPADFLKAFREASQQTKNILCITISAKLSATYDVAQVAKERAEAELSGTAIEVLDSQTTTAAEGFVALAAARAAAGGKNLAEVIKAAEEMRDKVRFFAFLDTVHHIYRSGRIPKIASQVGSILHIKPILTVSSGLVHFTGVARSKKSGVERLLKIMRAKVGLRPVHVAVMHAYAQDEGERLKERISSEFNCAELWLTEFSPVMGYACGTGTLGIAFYSGD</sequence>